<keyword evidence="3" id="KW-1185">Reference proteome</keyword>
<accession>A0A9N9JT42</accession>
<evidence type="ECO:0000313" key="3">
    <source>
        <dbReference type="Proteomes" id="UP000789396"/>
    </source>
</evidence>
<dbReference type="EMBL" id="CAJVPZ010062656">
    <property type="protein sequence ID" value="CAG8792385.1"/>
    <property type="molecule type" value="Genomic_DNA"/>
</dbReference>
<dbReference type="Proteomes" id="UP000789396">
    <property type="component" value="Unassembled WGS sequence"/>
</dbReference>
<gene>
    <name evidence="2" type="ORF">RFULGI_LOCUS16869</name>
</gene>
<dbReference type="AlphaFoldDB" id="A0A9N9JT42"/>
<evidence type="ECO:0000313" key="2">
    <source>
        <dbReference type="EMBL" id="CAG8792385.1"/>
    </source>
</evidence>
<proteinExistence type="predicted"/>
<feature type="non-terminal residue" evidence="2">
    <location>
        <position position="1"/>
    </location>
</feature>
<sequence length="206" mass="23748">YRIDRREEMQELADFLGLDLDYFPAVSKFDRKLLNKYNLGLTNAQKACYLSHYFVLEEIIKNDYRNALILEDDIDIELEISKIMSDFSHVLPHDWELLYVGNSYRDNEREVVAENGKFKLHISKLPTTTHSYAVSANGARKLINDLSPNQTRDTIDNELTYRASNGFVKSYTIDPPLMIQWKSIDNPSDISSGGRPAHLELLNSTK</sequence>
<dbReference type="Pfam" id="PF01755">
    <property type="entry name" value="Glyco_transf_25"/>
    <property type="match status" value="1"/>
</dbReference>
<dbReference type="CDD" id="cd06532">
    <property type="entry name" value="Glyco_transf_25"/>
    <property type="match status" value="1"/>
</dbReference>
<comment type="caution">
    <text evidence="2">The sequence shown here is derived from an EMBL/GenBank/DDBJ whole genome shotgun (WGS) entry which is preliminary data.</text>
</comment>
<feature type="domain" description="Glycosyl transferase family 25" evidence="1">
    <location>
        <begin position="6"/>
        <end position="148"/>
    </location>
</feature>
<reference evidence="2" key="1">
    <citation type="submission" date="2021-06" db="EMBL/GenBank/DDBJ databases">
        <authorList>
            <person name="Kallberg Y."/>
            <person name="Tangrot J."/>
            <person name="Rosling A."/>
        </authorList>
    </citation>
    <scope>NUCLEOTIDE SEQUENCE</scope>
    <source>
        <strain evidence="2">IN212</strain>
    </source>
</reference>
<dbReference type="InterPro" id="IPR002654">
    <property type="entry name" value="Glyco_trans_25"/>
</dbReference>
<dbReference type="OrthoDB" id="47375at2759"/>
<protein>
    <submittedName>
        <fullName evidence="2">16826_t:CDS:1</fullName>
    </submittedName>
</protein>
<evidence type="ECO:0000259" key="1">
    <source>
        <dbReference type="Pfam" id="PF01755"/>
    </source>
</evidence>
<organism evidence="2 3">
    <name type="scientific">Racocetra fulgida</name>
    <dbReference type="NCBI Taxonomy" id="60492"/>
    <lineage>
        <taxon>Eukaryota</taxon>
        <taxon>Fungi</taxon>
        <taxon>Fungi incertae sedis</taxon>
        <taxon>Mucoromycota</taxon>
        <taxon>Glomeromycotina</taxon>
        <taxon>Glomeromycetes</taxon>
        <taxon>Diversisporales</taxon>
        <taxon>Gigasporaceae</taxon>
        <taxon>Racocetra</taxon>
    </lineage>
</organism>
<name>A0A9N9JT42_9GLOM</name>
<feature type="non-terminal residue" evidence="2">
    <location>
        <position position="206"/>
    </location>
</feature>